<dbReference type="GO" id="GO:0000127">
    <property type="term" value="C:transcription factor TFIIIC complex"/>
    <property type="evidence" value="ECO:0007669"/>
    <property type="project" value="TreeGrafter"/>
</dbReference>
<feature type="region of interest" description="Disordered" evidence="2">
    <location>
        <begin position="112"/>
        <end position="169"/>
    </location>
</feature>
<evidence type="ECO:0000256" key="2">
    <source>
        <dbReference type="SAM" id="MobiDB-lite"/>
    </source>
</evidence>
<proteinExistence type="predicted"/>
<dbReference type="SUPFAM" id="SSF48452">
    <property type="entry name" value="TPR-like"/>
    <property type="match status" value="3"/>
</dbReference>
<dbReference type="Proteomes" id="UP000664534">
    <property type="component" value="Unassembled WGS sequence"/>
</dbReference>
<dbReference type="InterPro" id="IPR039340">
    <property type="entry name" value="Tfc4/TFIIIC-102/Sfc4"/>
</dbReference>
<evidence type="ECO:0000256" key="1">
    <source>
        <dbReference type="PROSITE-ProRule" id="PRU00339"/>
    </source>
</evidence>
<keyword evidence="4" id="KW-1185">Reference proteome</keyword>
<accession>A0A8H3IFY4</accession>
<sequence length="1042" mass="118745">MERFDQSDYGLMQATHEYPDPDYAAYVTKYPWREDDGYLPSALHGLPTESLNETSLLGHHGSPRKAGGDGGEVLDSDTQGSAREVRWDPDYQVSEAGATEDENVSDEDLAAEALKGRNDKPWLRDGQKAGRRADIFGRNSSAPRRGRRGRGGRVGRRGKGMKTGLRKPVEPTPEFKALHSQATMAFIDQKYEEAENLTLQALLINPEMYPAHNLLSEIHAARGDKEKALSAAWNGAHTRPRDPEMWSRIARLILERDDEDRESILRDAVYCYNRILYVDSSNIEARYQRAALNHELGHKRKAANEYEQLIKQLPHDTTVLRHLAEIYIDLSEPESALSHYEASIRYYQSIEPCDVTSFTWSDVNIVCELYGAQRRYDEGINVLKTLSRWLLGRAKENGWEAFDEDDREYDLEDQPRRNDTPGFVPGEHDVTSYGEGLPLELRIKLGLFRLKSGNQNLTEANHFECLDPEDDQTGAKIYDYPDLFREVAYALRARRYFHEALRYYEPVQQISEYADATLFMEMASCYKAVGLGVEAENYYKIIVDSDKGNPEAQGGLLEMGEEPSTSTKGVRATDEVVSVRQRKARKRVVDKDPKQPRNVKTLPSLGTTMLAPRLAPQSAKRIARKKEEAREEDVNALFQRRVTLTEQARNGDESSKTERMAITKTLIQEFQDNKVFYPFDKHHKFYGYSREARSLAARPKHELDALAEQSKSQLAQGDQIVIPTNYCGITFTVWLEIFLEYALTLAQGGNILSSYGIMTAAFHANVFYHSSESLFLIHVCWFTCALLGNDDETLCNTARWFMKEYQFVTDGYRLFSALNRLSDSEHSWFNCGPSQKFILRQLKAVDFSLLGDARRKSLFQERASYTTKDDNGNQIRAREMDVALLMLYGHVLYAGRSYAYAVNYFLRALTLDPTNPMIKLSLALGYLHYALKRQADNRHHLLMQGMAFLLEYYDCRQRSDRLSERQEAEYNVAHAYHLLGLTHLAIPYYERCLAISAAAQIGASSCGADDFAQEAAFALQSFWAASGNMEKARELTETWLVI</sequence>
<feature type="region of interest" description="Disordered" evidence="2">
    <location>
        <begin position="406"/>
        <end position="427"/>
    </location>
</feature>
<keyword evidence="1" id="KW-0802">TPR repeat</keyword>
<evidence type="ECO:0000313" key="4">
    <source>
        <dbReference type="Proteomes" id="UP000664534"/>
    </source>
</evidence>
<dbReference type="AlphaFoldDB" id="A0A8H3IFY4"/>
<organism evidence="3 4">
    <name type="scientific">Imshaugia aleurites</name>
    <dbReference type="NCBI Taxonomy" id="172621"/>
    <lineage>
        <taxon>Eukaryota</taxon>
        <taxon>Fungi</taxon>
        <taxon>Dikarya</taxon>
        <taxon>Ascomycota</taxon>
        <taxon>Pezizomycotina</taxon>
        <taxon>Lecanoromycetes</taxon>
        <taxon>OSLEUM clade</taxon>
        <taxon>Lecanoromycetidae</taxon>
        <taxon>Lecanorales</taxon>
        <taxon>Lecanorineae</taxon>
        <taxon>Parmeliaceae</taxon>
        <taxon>Imshaugia</taxon>
    </lineage>
</organism>
<name>A0A8H3IFY4_9LECA</name>
<dbReference type="InterPro" id="IPR019734">
    <property type="entry name" value="TPR_rpt"/>
</dbReference>
<protein>
    <submittedName>
        <fullName evidence="3">Transcription factor TFIIIC subunit tfc4</fullName>
    </submittedName>
</protein>
<dbReference type="PROSITE" id="PS50005">
    <property type="entry name" value="TPR"/>
    <property type="match status" value="1"/>
</dbReference>
<dbReference type="OrthoDB" id="9991317at2759"/>
<dbReference type="EMBL" id="CAJPDT010000043">
    <property type="protein sequence ID" value="CAF9926587.1"/>
    <property type="molecule type" value="Genomic_DNA"/>
</dbReference>
<feature type="repeat" description="TPR" evidence="1">
    <location>
        <begin position="882"/>
        <end position="915"/>
    </location>
</feature>
<gene>
    <name evidence="3" type="primary">TFC4</name>
    <name evidence="3" type="ORF">IMSHALPRED_007004</name>
</gene>
<dbReference type="Pfam" id="PF13181">
    <property type="entry name" value="TPR_8"/>
    <property type="match status" value="1"/>
</dbReference>
<dbReference type="GO" id="GO:0006383">
    <property type="term" value="P:transcription by RNA polymerase III"/>
    <property type="evidence" value="ECO:0007669"/>
    <property type="project" value="InterPro"/>
</dbReference>
<reference evidence="3" key="1">
    <citation type="submission" date="2021-03" db="EMBL/GenBank/DDBJ databases">
        <authorList>
            <person name="Tagirdzhanova G."/>
        </authorList>
    </citation>
    <scope>NUCLEOTIDE SEQUENCE</scope>
</reference>
<dbReference type="PANTHER" id="PTHR23082:SF0">
    <property type="entry name" value="GENERAL TRANSCRIPTION FACTOR 3C POLYPEPTIDE 3"/>
    <property type="match status" value="1"/>
</dbReference>
<dbReference type="InterPro" id="IPR011990">
    <property type="entry name" value="TPR-like_helical_dom_sf"/>
</dbReference>
<feature type="compositionally biased region" description="Basic residues" evidence="2">
    <location>
        <begin position="144"/>
        <end position="160"/>
    </location>
</feature>
<feature type="compositionally biased region" description="Basic and acidic residues" evidence="2">
    <location>
        <begin position="114"/>
        <end position="135"/>
    </location>
</feature>
<comment type="caution">
    <text evidence="3">The sequence shown here is derived from an EMBL/GenBank/DDBJ whole genome shotgun (WGS) entry which is preliminary data.</text>
</comment>
<dbReference type="SMART" id="SM00028">
    <property type="entry name" value="TPR"/>
    <property type="match status" value="7"/>
</dbReference>
<evidence type="ECO:0000313" key="3">
    <source>
        <dbReference type="EMBL" id="CAF9926587.1"/>
    </source>
</evidence>
<dbReference type="Gene3D" id="1.25.40.10">
    <property type="entry name" value="Tetratricopeptide repeat domain"/>
    <property type="match status" value="2"/>
</dbReference>
<feature type="region of interest" description="Disordered" evidence="2">
    <location>
        <begin position="52"/>
        <end position="90"/>
    </location>
</feature>
<dbReference type="PANTHER" id="PTHR23082">
    <property type="entry name" value="TRANSCRIPTION INITIATION FACTOR IIIC TFIIIC , POLYPEPTIDE 3-RELATED"/>
    <property type="match status" value="1"/>
</dbReference>